<organism evidence="12 13">
    <name type="scientific">Aquipuribacter hungaricus</name>
    <dbReference type="NCBI Taxonomy" id="545624"/>
    <lineage>
        <taxon>Bacteria</taxon>
        <taxon>Bacillati</taxon>
        <taxon>Actinomycetota</taxon>
        <taxon>Actinomycetes</taxon>
        <taxon>Micrococcales</taxon>
        <taxon>Intrasporangiaceae</taxon>
        <taxon>Aquipuribacter</taxon>
    </lineage>
</organism>
<evidence type="ECO:0000256" key="9">
    <source>
        <dbReference type="ARBA" id="ARBA00023235"/>
    </source>
</evidence>
<evidence type="ECO:0000256" key="2">
    <source>
        <dbReference type="ARBA" id="ARBA00007579"/>
    </source>
</evidence>
<keyword evidence="4 10" id="KW-0963">Cytoplasm</keyword>
<feature type="active site" evidence="10">
    <location>
        <position position="68"/>
    </location>
</feature>
<comment type="pathway">
    <text evidence="1 10">Isoprenoid biosynthesis; dimethylallyl diphosphate biosynthesis; dimethylallyl diphosphate from isopentenyl diphosphate: step 1/1.</text>
</comment>
<dbReference type="GO" id="GO:0004452">
    <property type="term" value="F:isopentenyl-diphosphate delta-isomerase activity"/>
    <property type="evidence" value="ECO:0007669"/>
    <property type="project" value="UniProtKB-EC"/>
</dbReference>
<evidence type="ECO:0000256" key="10">
    <source>
        <dbReference type="HAMAP-Rule" id="MF_00202"/>
    </source>
</evidence>
<dbReference type="InterPro" id="IPR000086">
    <property type="entry name" value="NUDIX_hydrolase_dom"/>
</dbReference>
<dbReference type="PROSITE" id="PS51462">
    <property type="entry name" value="NUDIX"/>
    <property type="match status" value="1"/>
</dbReference>
<gene>
    <name evidence="10 12" type="primary">idi</name>
    <name evidence="12" type="ORF">ACFOLH_06145</name>
</gene>
<name>A0ABV7WEV3_9MICO</name>
<dbReference type="NCBIfam" id="NF002995">
    <property type="entry name" value="PRK03759.1"/>
    <property type="match status" value="1"/>
</dbReference>
<evidence type="ECO:0000256" key="8">
    <source>
        <dbReference type="ARBA" id="ARBA00023229"/>
    </source>
</evidence>
<keyword evidence="9 10" id="KW-0413">Isomerase</keyword>
<dbReference type="InterPro" id="IPR056375">
    <property type="entry name" value="Idi_bact"/>
</dbReference>
<reference evidence="13" key="1">
    <citation type="journal article" date="2019" name="Int. J. Syst. Evol. Microbiol.">
        <title>The Global Catalogue of Microorganisms (GCM) 10K type strain sequencing project: providing services to taxonomists for standard genome sequencing and annotation.</title>
        <authorList>
            <consortium name="The Broad Institute Genomics Platform"/>
            <consortium name="The Broad Institute Genome Sequencing Center for Infectious Disease"/>
            <person name="Wu L."/>
            <person name="Ma J."/>
        </authorList>
    </citation>
    <scope>NUCLEOTIDE SEQUENCE [LARGE SCALE GENOMIC DNA]</scope>
    <source>
        <strain evidence="13">NCAIM B.02333</strain>
    </source>
</reference>
<comment type="subcellular location">
    <subcellularLocation>
        <location evidence="10">Cytoplasm</location>
    </subcellularLocation>
</comment>
<dbReference type="SUPFAM" id="SSF55811">
    <property type="entry name" value="Nudix"/>
    <property type="match status" value="1"/>
</dbReference>
<evidence type="ECO:0000256" key="6">
    <source>
        <dbReference type="ARBA" id="ARBA00022842"/>
    </source>
</evidence>
<dbReference type="PIRSF" id="PIRSF018427">
    <property type="entry name" value="Isopntndiph_ism"/>
    <property type="match status" value="1"/>
</dbReference>
<feature type="binding site" evidence="10">
    <location>
        <position position="26"/>
    </location>
    <ligand>
        <name>Mn(2+)</name>
        <dbReference type="ChEBI" id="CHEBI:29035"/>
    </ligand>
</feature>
<keyword evidence="7 10" id="KW-0464">Manganese</keyword>
<dbReference type="InterPro" id="IPR015797">
    <property type="entry name" value="NUDIX_hydrolase-like_dom_sf"/>
</dbReference>
<feature type="binding site" evidence="10">
    <location>
        <position position="114"/>
    </location>
    <ligand>
        <name>Mn(2+)</name>
        <dbReference type="ChEBI" id="CHEBI:29035"/>
    </ligand>
</feature>
<feature type="active site" evidence="10">
    <location>
        <position position="116"/>
    </location>
</feature>
<comment type="catalytic activity">
    <reaction evidence="10">
        <text>isopentenyl diphosphate = dimethylallyl diphosphate</text>
        <dbReference type="Rhea" id="RHEA:23284"/>
        <dbReference type="ChEBI" id="CHEBI:57623"/>
        <dbReference type="ChEBI" id="CHEBI:128769"/>
        <dbReference type="EC" id="5.3.3.2"/>
    </reaction>
</comment>
<keyword evidence="8 10" id="KW-0414">Isoprene biosynthesis</keyword>
<evidence type="ECO:0000313" key="13">
    <source>
        <dbReference type="Proteomes" id="UP001595685"/>
    </source>
</evidence>
<comment type="caution">
    <text evidence="12">The sequence shown here is derived from an EMBL/GenBank/DDBJ whole genome shotgun (WGS) entry which is preliminary data.</text>
</comment>
<accession>A0ABV7WEV3</accession>
<comment type="function">
    <text evidence="10">Catalyzes the 1,3-allylic rearrangement of the homoallylic substrate isopentenyl (IPP) to its highly electrophilic allylic isomer, dimethylallyl diphosphate (DMAPP).</text>
</comment>
<evidence type="ECO:0000256" key="7">
    <source>
        <dbReference type="ARBA" id="ARBA00023211"/>
    </source>
</evidence>
<dbReference type="EMBL" id="JBHRWW010000003">
    <property type="protein sequence ID" value="MFC3687919.1"/>
    <property type="molecule type" value="Genomic_DNA"/>
</dbReference>
<feature type="domain" description="Nudix hydrolase" evidence="11">
    <location>
        <begin position="31"/>
        <end position="166"/>
    </location>
</feature>
<dbReference type="Proteomes" id="UP001595685">
    <property type="component" value="Unassembled WGS sequence"/>
</dbReference>
<evidence type="ECO:0000256" key="5">
    <source>
        <dbReference type="ARBA" id="ARBA00022723"/>
    </source>
</evidence>
<dbReference type="PANTHER" id="PTHR10885:SF0">
    <property type="entry name" value="ISOPENTENYL-DIPHOSPHATE DELTA-ISOMERASE"/>
    <property type="match status" value="1"/>
</dbReference>
<evidence type="ECO:0000256" key="4">
    <source>
        <dbReference type="ARBA" id="ARBA00022490"/>
    </source>
</evidence>
<evidence type="ECO:0000256" key="1">
    <source>
        <dbReference type="ARBA" id="ARBA00004826"/>
    </source>
</evidence>
<keyword evidence="5 10" id="KW-0479">Metal-binding</keyword>
<dbReference type="Gene3D" id="3.90.79.10">
    <property type="entry name" value="Nucleoside Triphosphate Pyrophosphohydrolase"/>
    <property type="match status" value="1"/>
</dbReference>
<comment type="similarity">
    <text evidence="2 10">Belongs to the IPP isomerase type 1 family.</text>
</comment>
<dbReference type="InterPro" id="IPR011876">
    <property type="entry name" value="IsopentenylPP_isomerase_typ1"/>
</dbReference>
<feature type="binding site" evidence="10">
    <location>
        <position position="116"/>
    </location>
    <ligand>
        <name>Mn(2+)</name>
        <dbReference type="ChEBI" id="CHEBI:29035"/>
    </ligand>
</feature>
<dbReference type="HAMAP" id="MF_00202">
    <property type="entry name" value="Idi"/>
    <property type="match status" value="1"/>
</dbReference>
<keyword evidence="6 10" id="KW-0460">Magnesium</keyword>
<evidence type="ECO:0000313" key="12">
    <source>
        <dbReference type="EMBL" id="MFC3687919.1"/>
    </source>
</evidence>
<keyword evidence="13" id="KW-1185">Reference proteome</keyword>
<evidence type="ECO:0000259" key="11">
    <source>
        <dbReference type="PROSITE" id="PS51462"/>
    </source>
</evidence>
<feature type="binding site" evidence="10">
    <location>
        <position position="88"/>
    </location>
    <ligand>
        <name>Mg(2+)</name>
        <dbReference type="ChEBI" id="CHEBI:18420"/>
    </ligand>
</feature>
<dbReference type="EC" id="5.3.3.2" evidence="3 10"/>
<sequence length="196" mass="21846">MSPVEMVVLVDEEGREVGLAPKATVHTSTTPLHRAFSCYVFDTDDRLLITRRAADKRTFPGLWTNSVCGHPGPGETDRDAITRRGAAELRLQVHDVAPVLPRFRYRAEHQGVVENEVCPVYLARAVDPAAITPDPTEVADLRWTTWDELLDAVRSRPGTFSPWSRTQTRLMAADGQPSRYLVRRTAPALAEEGRTT</sequence>
<dbReference type="Pfam" id="PF00293">
    <property type="entry name" value="NUDIX"/>
    <property type="match status" value="1"/>
</dbReference>
<dbReference type="NCBIfam" id="TIGR02150">
    <property type="entry name" value="IPP_isom_1"/>
    <property type="match status" value="1"/>
</dbReference>
<comment type="cofactor">
    <cofactor evidence="10">
        <name>Mg(2+)</name>
        <dbReference type="ChEBI" id="CHEBI:18420"/>
    </cofactor>
    <text evidence="10">Binds 1 Mg(2+) ion per subunit. The magnesium ion binds only when substrate is bound.</text>
</comment>
<evidence type="ECO:0000256" key="3">
    <source>
        <dbReference type="ARBA" id="ARBA00012057"/>
    </source>
</evidence>
<dbReference type="RefSeq" id="WP_340291181.1">
    <property type="nucleotide sequence ID" value="NZ_JBBEOI010000033.1"/>
</dbReference>
<feature type="binding site" evidence="10">
    <location>
        <position position="33"/>
    </location>
    <ligand>
        <name>Mn(2+)</name>
        <dbReference type="ChEBI" id="CHEBI:29035"/>
    </ligand>
</feature>
<proteinExistence type="inferred from homology"/>
<protein>
    <recommendedName>
        <fullName evidence="3 10">Isopentenyl-diphosphate Delta-isomerase</fullName>
        <shortName evidence="10">IPP isomerase</shortName>
        <ecNumber evidence="3 10">5.3.3.2</ecNumber>
    </recommendedName>
    <alternativeName>
        <fullName evidence="10">IPP:DMAPP isomerase</fullName>
    </alternativeName>
    <alternativeName>
        <fullName evidence="10">Isopentenyl pyrophosphate isomerase</fullName>
    </alternativeName>
</protein>
<feature type="binding site" evidence="10">
    <location>
        <position position="70"/>
    </location>
    <ligand>
        <name>Mn(2+)</name>
        <dbReference type="ChEBI" id="CHEBI:29035"/>
    </ligand>
</feature>
<comment type="cofactor">
    <cofactor evidence="10">
        <name>Mn(2+)</name>
        <dbReference type="ChEBI" id="CHEBI:29035"/>
    </cofactor>
    <text evidence="10">Binds 1 Mn(2+) ion per subunit.</text>
</comment>
<dbReference type="PANTHER" id="PTHR10885">
    <property type="entry name" value="ISOPENTENYL-DIPHOSPHATE DELTA-ISOMERASE"/>
    <property type="match status" value="1"/>
</dbReference>
<dbReference type="CDD" id="cd02885">
    <property type="entry name" value="NUDIX_IPP_Isomerase"/>
    <property type="match status" value="1"/>
</dbReference>